<reference evidence="2" key="1">
    <citation type="submission" date="2025-08" db="UniProtKB">
        <authorList>
            <consortium name="RefSeq"/>
        </authorList>
    </citation>
    <scope>IDENTIFICATION</scope>
    <source>
        <tissue evidence="2">Whole body pupa</tissue>
    </source>
</reference>
<accession>A0A9C5Z5E7</accession>
<dbReference type="Proteomes" id="UP000092443">
    <property type="component" value="Unplaced"/>
</dbReference>
<keyword evidence="1" id="KW-1185">Reference proteome</keyword>
<organism evidence="1 2">
    <name type="scientific">Glossina fuscipes</name>
    <dbReference type="NCBI Taxonomy" id="7396"/>
    <lineage>
        <taxon>Eukaryota</taxon>
        <taxon>Metazoa</taxon>
        <taxon>Ecdysozoa</taxon>
        <taxon>Arthropoda</taxon>
        <taxon>Hexapoda</taxon>
        <taxon>Insecta</taxon>
        <taxon>Pterygota</taxon>
        <taxon>Neoptera</taxon>
        <taxon>Endopterygota</taxon>
        <taxon>Diptera</taxon>
        <taxon>Brachycera</taxon>
        <taxon>Muscomorpha</taxon>
        <taxon>Hippoboscoidea</taxon>
        <taxon>Glossinidae</taxon>
        <taxon>Glossina</taxon>
    </lineage>
</organism>
<evidence type="ECO:0000313" key="1">
    <source>
        <dbReference type="Proteomes" id="UP000092443"/>
    </source>
</evidence>
<dbReference type="AlphaFoldDB" id="A0A9C5Z5E7"/>
<dbReference type="KEGG" id="gfs:119636664"/>
<protein>
    <submittedName>
        <fullName evidence="2">Uncharacterized protein LOC119636664</fullName>
    </submittedName>
</protein>
<dbReference type="GeneID" id="119636664"/>
<gene>
    <name evidence="2" type="primary">LOC119636664</name>
</gene>
<dbReference type="RefSeq" id="XP_037888117.1">
    <property type="nucleotide sequence ID" value="XM_038032189.1"/>
</dbReference>
<name>A0A9C5Z5E7_9MUSC</name>
<evidence type="ECO:0000313" key="2">
    <source>
        <dbReference type="RefSeq" id="XP_037888117.1"/>
    </source>
</evidence>
<proteinExistence type="predicted"/>
<sequence length="147" mass="16811">MDVKYYCGTCQLQLIDTNENDDNYVNIVEHPQLLDFIAHNITANRGHQYHSCLQKWQDFQNYCLIVIQSYDNLKKVLQCEKLYKPATNCGDIRNSEITAEQPLVEVNAINNDNHVLTSCVNTANALILSKELPGLREGHPIRNVEAH</sequence>